<dbReference type="NCBIfam" id="NF041384">
    <property type="entry name" value="YHS_seleno_dom"/>
    <property type="match status" value="1"/>
</dbReference>
<dbReference type="RefSeq" id="WP_073142818.1">
    <property type="nucleotide sequence ID" value="NZ_FQWQ01000006.1"/>
</dbReference>
<keyword evidence="1" id="KW-0732">Signal</keyword>
<accession>A0A1M5XE18</accession>
<evidence type="ECO:0000313" key="2">
    <source>
        <dbReference type="EMBL" id="SHH98125.1"/>
    </source>
</evidence>
<dbReference type="AlphaFoldDB" id="A0A1M5XE18"/>
<protein>
    <submittedName>
        <fullName evidence="2">YHS domain-containing protein</fullName>
    </submittedName>
</protein>
<organism evidence="2 3">
    <name type="scientific">Chryseolinea serpens</name>
    <dbReference type="NCBI Taxonomy" id="947013"/>
    <lineage>
        <taxon>Bacteria</taxon>
        <taxon>Pseudomonadati</taxon>
        <taxon>Bacteroidota</taxon>
        <taxon>Cytophagia</taxon>
        <taxon>Cytophagales</taxon>
        <taxon>Fulvivirgaceae</taxon>
        <taxon>Chryseolinea</taxon>
    </lineage>
</organism>
<proteinExistence type="predicted"/>
<evidence type="ECO:0000256" key="1">
    <source>
        <dbReference type="SAM" id="SignalP"/>
    </source>
</evidence>
<feature type="signal peptide" evidence="1">
    <location>
        <begin position="1"/>
        <end position="19"/>
    </location>
</feature>
<feature type="chain" id="PRO_5013382283" evidence="1">
    <location>
        <begin position="20"/>
        <end position="146"/>
    </location>
</feature>
<dbReference type="EMBL" id="FQWQ01000006">
    <property type="protein sequence ID" value="SHH98125.1"/>
    <property type="molecule type" value="Genomic_DNA"/>
</dbReference>
<evidence type="ECO:0000313" key="3">
    <source>
        <dbReference type="Proteomes" id="UP000184212"/>
    </source>
</evidence>
<dbReference type="Proteomes" id="UP000184212">
    <property type="component" value="Unassembled WGS sequence"/>
</dbReference>
<gene>
    <name evidence="2" type="ORF">SAMN04488109_6450</name>
</gene>
<dbReference type="STRING" id="947013.SAMN04488109_6450"/>
<keyword evidence="3" id="KW-1185">Reference proteome</keyword>
<name>A0A1M5XE18_9BACT</name>
<dbReference type="OrthoDB" id="344729at2"/>
<reference evidence="2 3" key="1">
    <citation type="submission" date="2016-11" db="EMBL/GenBank/DDBJ databases">
        <authorList>
            <person name="Jaros S."/>
            <person name="Januszkiewicz K."/>
            <person name="Wedrychowicz H."/>
        </authorList>
    </citation>
    <scope>NUCLEOTIDE SEQUENCE [LARGE SCALE GENOMIC DNA]</scope>
    <source>
        <strain evidence="2 3">DSM 24574</strain>
    </source>
</reference>
<sequence length="146" mass="16537">MKSFMTCFFLVLLLAPAFGQEVFTKSEAAIQGYDPVAYFKESKPVKGKKELNYTWKESTWLFSSAQNLSDFKANPEKFAPQFGGYCAYGMSQGHKASTSPDAWTIIDGKLYLNYNKDVQVLWKKDPAGFITKANANWPTVKTEKFE</sequence>